<evidence type="ECO:0000256" key="1">
    <source>
        <dbReference type="ARBA" id="ARBA00022723"/>
    </source>
</evidence>
<name>A0A951PER2_9CYAN</name>
<reference evidence="3" key="1">
    <citation type="submission" date="2021-05" db="EMBL/GenBank/DDBJ databases">
        <authorList>
            <person name="Pietrasiak N."/>
            <person name="Ward R."/>
            <person name="Stajich J.E."/>
            <person name="Kurbessoian T."/>
        </authorList>
    </citation>
    <scope>NUCLEOTIDE SEQUENCE</scope>
    <source>
        <strain evidence="3">GSE-TBD4-15B</strain>
    </source>
</reference>
<dbReference type="EMBL" id="JAHHHV010000073">
    <property type="protein sequence ID" value="MBW4467064.1"/>
    <property type="molecule type" value="Genomic_DNA"/>
</dbReference>
<sequence length="242" mass="25776">MQSPSAYFLVSHGSRDPRPQIAMDNLAQQVASRFTGVPPLIQTGVLELGQPLHQQLQAFAEQASQSGCESIQLLPMFLLAGVHVVEDIPAEVAQVESQLPIQICPHLGSAAELWKLLNLQSAPGLAPDSARVLISHGSRRSGVQQTVDEIAAKLGAVAAYWSVVPSLETQVSQLVQQGAQQIELLPYFLFAGGITDAIAQKVTELQQQLPNAQLELRQPMGATPEMAALIVNLLAAPPVGCS</sequence>
<protein>
    <submittedName>
        <fullName evidence="3">Sirohydrochlorin chelatase</fullName>
    </submittedName>
</protein>
<reference evidence="3" key="2">
    <citation type="journal article" date="2022" name="Microbiol. Resour. Announc.">
        <title>Metagenome Sequencing to Explore Phylogenomics of Terrestrial Cyanobacteria.</title>
        <authorList>
            <person name="Ward R.D."/>
            <person name="Stajich J.E."/>
            <person name="Johansen J.R."/>
            <person name="Huntemann M."/>
            <person name="Clum A."/>
            <person name="Foster B."/>
            <person name="Foster B."/>
            <person name="Roux S."/>
            <person name="Palaniappan K."/>
            <person name="Varghese N."/>
            <person name="Mukherjee S."/>
            <person name="Reddy T.B.K."/>
            <person name="Daum C."/>
            <person name="Copeland A."/>
            <person name="Chen I.A."/>
            <person name="Ivanova N.N."/>
            <person name="Kyrpides N.C."/>
            <person name="Shapiro N."/>
            <person name="Eloe-Fadrosh E.A."/>
            <person name="Pietrasiak N."/>
        </authorList>
    </citation>
    <scope>NUCLEOTIDE SEQUENCE</scope>
    <source>
        <strain evidence="3">GSE-TBD4-15B</strain>
    </source>
</reference>
<evidence type="ECO:0000256" key="2">
    <source>
        <dbReference type="ARBA" id="ARBA00023239"/>
    </source>
</evidence>
<dbReference type="Pfam" id="PF01903">
    <property type="entry name" value="CbiX"/>
    <property type="match status" value="2"/>
</dbReference>
<dbReference type="GO" id="GO:0016829">
    <property type="term" value="F:lyase activity"/>
    <property type="evidence" value="ECO:0007669"/>
    <property type="project" value="UniProtKB-KW"/>
</dbReference>
<accession>A0A951PER2</accession>
<dbReference type="InterPro" id="IPR002762">
    <property type="entry name" value="CbiX-like"/>
</dbReference>
<organism evidence="3 4">
    <name type="scientific">Pegethrix bostrychoides GSE-TBD4-15B</name>
    <dbReference type="NCBI Taxonomy" id="2839662"/>
    <lineage>
        <taxon>Bacteria</taxon>
        <taxon>Bacillati</taxon>
        <taxon>Cyanobacteriota</taxon>
        <taxon>Cyanophyceae</taxon>
        <taxon>Oculatellales</taxon>
        <taxon>Oculatellaceae</taxon>
        <taxon>Pegethrix</taxon>
    </lineage>
</organism>
<gene>
    <name evidence="3" type="ORF">KME07_16690</name>
</gene>
<dbReference type="InterPro" id="IPR050963">
    <property type="entry name" value="Sirohydro_Cobaltochel/CbiX"/>
</dbReference>
<keyword evidence="2" id="KW-0456">Lyase</keyword>
<proteinExistence type="predicted"/>
<dbReference type="GO" id="GO:0046872">
    <property type="term" value="F:metal ion binding"/>
    <property type="evidence" value="ECO:0007669"/>
    <property type="project" value="UniProtKB-KW"/>
</dbReference>
<keyword evidence="1" id="KW-0479">Metal-binding</keyword>
<dbReference type="Gene3D" id="3.40.50.1400">
    <property type="match status" value="2"/>
</dbReference>
<dbReference type="PANTHER" id="PTHR33542:SF3">
    <property type="entry name" value="SIROHYDROCHLORIN FERROCHELATASE, CHLOROPLASTIC"/>
    <property type="match status" value="1"/>
</dbReference>
<dbReference type="SUPFAM" id="SSF53800">
    <property type="entry name" value="Chelatase"/>
    <property type="match status" value="1"/>
</dbReference>
<dbReference type="Proteomes" id="UP000707356">
    <property type="component" value="Unassembled WGS sequence"/>
</dbReference>
<evidence type="ECO:0000313" key="3">
    <source>
        <dbReference type="EMBL" id="MBW4467064.1"/>
    </source>
</evidence>
<dbReference type="AlphaFoldDB" id="A0A951PER2"/>
<evidence type="ECO:0000313" key="4">
    <source>
        <dbReference type="Proteomes" id="UP000707356"/>
    </source>
</evidence>
<comment type="caution">
    <text evidence="3">The sequence shown here is derived from an EMBL/GenBank/DDBJ whole genome shotgun (WGS) entry which is preliminary data.</text>
</comment>
<dbReference type="CDD" id="cd03416">
    <property type="entry name" value="CbiX_SirB_N"/>
    <property type="match status" value="1"/>
</dbReference>
<dbReference type="PANTHER" id="PTHR33542">
    <property type="entry name" value="SIROHYDROCHLORIN FERROCHELATASE, CHLOROPLASTIC"/>
    <property type="match status" value="1"/>
</dbReference>